<feature type="region of interest" description="Disordered" evidence="10">
    <location>
        <begin position="741"/>
        <end position="859"/>
    </location>
</feature>
<dbReference type="PANTHER" id="PTHR46452:SF1">
    <property type="entry name" value="TRANSCRIPTION INITIATION FACTOR TFIID SUBUNIT 3"/>
    <property type="match status" value="1"/>
</dbReference>
<dbReference type="PANTHER" id="PTHR46452">
    <property type="entry name" value="TRANSCRIPTION INITIATION FACTOR TFIID SUBUNIT 3"/>
    <property type="match status" value="1"/>
</dbReference>
<dbReference type="InterPro" id="IPR019786">
    <property type="entry name" value="Zinc_finger_PHD-type_CS"/>
</dbReference>
<dbReference type="InterPro" id="IPR001222">
    <property type="entry name" value="Znf_TFIIS"/>
</dbReference>
<dbReference type="CDD" id="cd10508">
    <property type="entry name" value="Zn-ribbon_RPB9"/>
    <property type="match status" value="1"/>
</dbReference>
<dbReference type="InterPro" id="IPR001965">
    <property type="entry name" value="Znf_PHD"/>
</dbReference>
<dbReference type="WBParaSite" id="TCONS_00011057.p1">
    <property type="protein sequence ID" value="TCONS_00011057.p1"/>
    <property type="gene ID" value="XLOC_005050"/>
</dbReference>
<evidence type="ECO:0000256" key="9">
    <source>
        <dbReference type="RuleBase" id="RU003474"/>
    </source>
</evidence>
<evidence type="ECO:0000256" key="3">
    <source>
        <dbReference type="ARBA" id="ARBA00022771"/>
    </source>
</evidence>
<dbReference type="InterPro" id="IPR006565">
    <property type="entry name" value="BTP"/>
</dbReference>
<sequence length="1128" mass="127787">KLIIICLMVECPMDPLTQGPEECIRDEVTKTMAIILEDIGFSGVTVEALTELIRLFETYFCTLSKRTISFANLANRAEPSINDVFHSLKTMHNKVSEISDFVKQIDMPKRDLYNGLPFIVERNQVISREKPSKDDVIENIDKVEEENIAPTEENEENQKKVETNIVEKSSKSKFLTLFKGQKVTDLGFEIVSTKKPKPPPEPIKVENKDLEESVKIKFPKRDLPKVDTSRNSNNTCKSPKIPEAASSSKPPLTNIPLLGNFNLNDLANQRILQQFMANYSAAAAMFGISKIPPETATQLNLLAQCDMISKLVSQNFSFQKVQPNAQLIDQAIQRFVNNSINIQEQQSFSNHQQKGLQAQQFSKFTQQKNKQPSKEDSIDMIIENVLKNVTSSSSQTLTSSQLKVPPKKVHKVKEDHLKSATDFSGLKFDTPTNSVSKISNSHQNSTSKFDESSFLDISSTIPLAESTPKVGFNKEVSKQTSVLSKIINKSAQTGETDKEREKREKRERKEKKREKKRRKREERERLLQNLNSNEIDKKVGQLETSNKSLQPLTIDVKSSDNSDAASISSLFTPVEKKLPIKLTFKRTNSSVTSPTLLTAAPLTTQLVDSINAYSPILNKSSSDVIVNEELKIKVKPINDTTNTTTVLSKQNDEIKQGKSIESDNLNIDKKKHKKEKVALKVDNNISFPPTNPDMLKSKIKKKDKDKKKITEPSTVPTVIGSFNDNGSDYIRNLKEKMAKENKIQASTSHCTNKDKIKENNIISDKESSPIKRPVTPISFSRPGSGPLDIEKEERGKSQVKNILNNFGVSPTKNKDRKEKKRKSNDGSSLSIKKESSFKQSSSGKISNLFPSHKKSPSISEDNAKSILLPLEEKPSATTLPSISGGGGDDEERLWICPKCHVAYNEDAEMVGCDTCECWYHFHCVGLIVAPAEHESWYCEDCLKKEKNKERKRKNSKDLNKREICNKLFLISIKCWTLKQLTKIYFFIKFCCCILLDTALLLRRLFLGLFGNVLPSSDMSSSDTNNMLYPQEDKDRRKLQFACRHCDFRQDDDSNCIYVNKLIQDVDELRHIVPEIYQDPTLPTTEEHPCPICGNQQSVFFHAQTRKAEDEMRLYYACKNPECCYRWCE</sequence>
<dbReference type="InterPro" id="IPR011011">
    <property type="entry name" value="Znf_FYVE_PHD"/>
</dbReference>
<evidence type="ECO:0000256" key="5">
    <source>
        <dbReference type="ARBA" id="ARBA00023015"/>
    </source>
</evidence>
<evidence type="ECO:0000256" key="6">
    <source>
        <dbReference type="ARBA" id="ARBA00023163"/>
    </source>
</evidence>
<organism evidence="13 14">
    <name type="scientific">Strongyloides stercoralis</name>
    <name type="common">Threadworm</name>
    <dbReference type="NCBI Taxonomy" id="6248"/>
    <lineage>
        <taxon>Eukaryota</taxon>
        <taxon>Metazoa</taxon>
        <taxon>Ecdysozoa</taxon>
        <taxon>Nematoda</taxon>
        <taxon>Chromadorea</taxon>
        <taxon>Rhabditida</taxon>
        <taxon>Tylenchina</taxon>
        <taxon>Panagrolaimomorpha</taxon>
        <taxon>Strongyloidoidea</taxon>
        <taxon>Strongyloididae</taxon>
        <taxon>Strongyloides</taxon>
    </lineage>
</organism>
<feature type="compositionally biased region" description="Basic residues" evidence="10">
    <location>
        <begin position="697"/>
        <end position="707"/>
    </location>
</feature>
<dbReference type="InterPro" id="IPR034012">
    <property type="entry name" value="Zn_ribbon_RPB9_C"/>
</dbReference>
<dbReference type="InterPro" id="IPR019787">
    <property type="entry name" value="Znf_PHD-finger"/>
</dbReference>
<dbReference type="Gene3D" id="3.30.40.10">
    <property type="entry name" value="Zinc/RING finger domain, C3HC4 (zinc finger)"/>
    <property type="match status" value="1"/>
</dbReference>
<feature type="compositionally biased region" description="Basic and acidic residues" evidence="10">
    <location>
        <begin position="495"/>
        <end position="504"/>
    </location>
</feature>
<dbReference type="SUPFAM" id="SSF57783">
    <property type="entry name" value="Zinc beta-ribbon"/>
    <property type="match status" value="2"/>
</dbReference>
<dbReference type="GO" id="GO:0003676">
    <property type="term" value="F:nucleic acid binding"/>
    <property type="evidence" value="ECO:0007669"/>
    <property type="project" value="InterPro"/>
</dbReference>
<dbReference type="SMART" id="SM00249">
    <property type="entry name" value="PHD"/>
    <property type="match status" value="1"/>
</dbReference>
<feature type="compositionally biased region" description="Polar residues" evidence="10">
    <location>
        <begin position="798"/>
        <end position="811"/>
    </location>
</feature>
<evidence type="ECO:0000313" key="14">
    <source>
        <dbReference type="WBParaSite" id="TCONS_00011057.p1"/>
    </source>
</evidence>
<keyword evidence="13" id="KW-1185">Reference proteome</keyword>
<dbReference type="CDD" id="cd00076">
    <property type="entry name" value="HFD_SF"/>
    <property type="match status" value="1"/>
</dbReference>
<dbReference type="GO" id="GO:0045944">
    <property type="term" value="P:positive regulation of transcription by RNA polymerase II"/>
    <property type="evidence" value="ECO:0007669"/>
    <property type="project" value="TreeGrafter"/>
</dbReference>
<evidence type="ECO:0000256" key="1">
    <source>
        <dbReference type="ARBA" id="ARBA00004123"/>
    </source>
</evidence>
<dbReference type="GO" id="GO:0008270">
    <property type="term" value="F:zinc ion binding"/>
    <property type="evidence" value="ECO:0007669"/>
    <property type="project" value="UniProtKB-KW"/>
</dbReference>
<feature type="compositionally biased region" description="Basic residues" evidence="10">
    <location>
        <begin position="505"/>
        <end position="520"/>
    </location>
</feature>
<feature type="domain" description="PHD-type" evidence="11">
    <location>
        <begin position="893"/>
        <end position="944"/>
    </location>
</feature>
<dbReference type="Proteomes" id="UP000035681">
    <property type="component" value="Unplaced"/>
</dbReference>
<accession>A0AAF5I2A9</accession>
<dbReference type="PROSITE" id="PS51133">
    <property type="entry name" value="ZF_TFIIS_2"/>
    <property type="match status" value="1"/>
</dbReference>
<keyword evidence="7" id="KW-0539">Nucleus</keyword>
<dbReference type="PROSITE" id="PS01359">
    <property type="entry name" value="ZF_PHD_1"/>
    <property type="match status" value="1"/>
</dbReference>
<keyword evidence="5" id="KW-0805">Transcription regulation</keyword>
<dbReference type="InterPro" id="IPR001529">
    <property type="entry name" value="Zn_ribbon_RPB9"/>
</dbReference>
<evidence type="ECO:0000259" key="11">
    <source>
        <dbReference type="PROSITE" id="PS50016"/>
    </source>
</evidence>
<evidence type="ECO:0000256" key="10">
    <source>
        <dbReference type="SAM" id="MobiDB-lite"/>
    </source>
</evidence>
<dbReference type="SMART" id="SM00440">
    <property type="entry name" value="ZnF_C2C2"/>
    <property type="match status" value="1"/>
</dbReference>
<dbReference type="SMART" id="SM00661">
    <property type="entry name" value="RPOL9"/>
    <property type="match status" value="1"/>
</dbReference>
<proteinExistence type="inferred from homology"/>
<dbReference type="Pfam" id="PF01096">
    <property type="entry name" value="Zn_ribbon_TFIIS"/>
    <property type="match status" value="1"/>
</dbReference>
<evidence type="ECO:0000256" key="2">
    <source>
        <dbReference type="ARBA" id="ARBA00022723"/>
    </source>
</evidence>
<dbReference type="GO" id="GO:0005669">
    <property type="term" value="C:transcription factor TFIID complex"/>
    <property type="evidence" value="ECO:0007669"/>
    <property type="project" value="TreeGrafter"/>
</dbReference>
<dbReference type="PROSITE" id="PS50016">
    <property type="entry name" value="ZF_PHD_2"/>
    <property type="match status" value="1"/>
</dbReference>
<evidence type="ECO:0000259" key="12">
    <source>
        <dbReference type="PROSITE" id="PS51133"/>
    </source>
</evidence>
<dbReference type="Pfam" id="PF00628">
    <property type="entry name" value="PHD"/>
    <property type="match status" value="1"/>
</dbReference>
<keyword evidence="6 9" id="KW-0804">Transcription</keyword>
<dbReference type="InterPro" id="IPR009072">
    <property type="entry name" value="Histone-fold"/>
</dbReference>
<feature type="domain" description="TFIIS-type" evidence="12">
    <location>
        <begin position="1085"/>
        <end position="1127"/>
    </location>
</feature>
<evidence type="ECO:0000256" key="4">
    <source>
        <dbReference type="ARBA" id="ARBA00022833"/>
    </source>
</evidence>
<keyword evidence="4" id="KW-0862">Zinc</keyword>
<evidence type="ECO:0000256" key="7">
    <source>
        <dbReference type="ARBA" id="ARBA00023242"/>
    </source>
</evidence>
<feature type="compositionally biased region" description="Basic and acidic residues" evidence="10">
    <location>
        <begin position="751"/>
        <end position="769"/>
    </location>
</feature>
<reference evidence="14" key="1">
    <citation type="submission" date="2024-02" db="UniProtKB">
        <authorList>
            <consortium name="WormBaseParasite"/>
        </authorList>
    </citation>
    <scope>IDENTIFICATION</scope>
</reference>
<comment type="similarity">
    <text evidence="9">Belongs to the archaeal rpoM/eukaryotic RPA12/RPB9/RPC11 RNA polymerase family.</text>
</comment>
<dbReference type="GO" id="GO:0006351">
    <property type="term" value="P:DNA-templated transcription"/>
    <property type="evidence" value="ECO:0007669"/>
    <property type="project" value="InterPro"/>
</dbReference>
<keyword evidence="3 8" id="KW-0863">Zinc-finger</keyword>
<evidence type="ECO:0000313" key="13">
    <source>
        <dbReference type="Proteomes" id="UP000035681"/>
    </source>
</evidence>
<feature type="region of interest" description="Disordered" evidence="10">
    <location>
        <begin position="483"/>
        <end position="525"/>
    </location>
</feature>
<dbReference type="AlphaFoldDB" id="A0AAF5I2A9"/>
<feature type="compositionally biased region" description="Low complexity" evidence="10">
    <location>
        <begin position="837"/>
        <end position="846"/>
    </location>
</feature>
<dbReference type="Pfam" id="PF07524">
    <property type="entry name" value="Bromo_TP"/>
    <property type="match status" value="1"/>
</dbReference>
<dbReference type="GO" id="GO:0002039">
    <property type="term" value="F:p53 binding"/>
    <property type="evidence" value="ECO:0007669"/>
    <property type="project" value="TreeGrafter"/>
</dbReference>
<comment type="subcellular location">
    <subcellularLocation>
        <location evidence="1">Nucleus</location>
    </subcellularLocation>
</comment>
<feature type="region of interest" description="Disordered" evidence="10">
    <location>
        <begin position="688"/>
        <end position="712"/>
    </location>
</feature>
<dbReference type="CDD" id="cd15522">
    <property type="entry name" value="PHD_TAF3"/>
    <property type="match status" value="1"/>
</dbReference>
<keyword evidence="9" id="KW-0240">DNA-directed RNA polymerase</keyword>
<dbReference type="InterPro" id="IPR013083">
    <property type="entry name" value="Znf_RING/FYVE/PHD"/>
</dbReference>
<keyword evidence="2 9" id="KW-0479">Metal-binding</keyword>
<dbReference type="Gene3D" id="2.20.25.10">
    <property type="match status" value="2"/>
</dbReference>
<dbReference type="GO" id="GO:0046982">
    <property type="term" value="F:protein heterodimerization activity"/>
    <property type="evidence" value="ECO:0007669"/>
    <property type="project" value="InterPro"/>
</dbReference>
<dbReference type="Gene3D" id="1.10.20.10">
    <property type="entry name" value="Histone, subunit A"/>
    <property type="match status" value="1"/>
</dbReference>
<feature type="region of interest" description="Disordered" evidence="10">
    <location>
        <begin position="223"/>
        <end position="249"/>
    </location>
</feature>
<protein>
    <submittedName>
        <fullName evidence="14">PHD-type domain-containing protein</fullName>
    </submittedName>
</protein>
<evidence type="ECO:0000256" key="8">
    <source>
        <dbReference type="PROSITE-ProRule" id="PRU00472"/>
    </source>
</evidence>
<feature type="compositionally biased region" description="Polar residues" evidence="10">
    <location>
        <begin position="483"/>
        <end position="494"/>
    </location>
</feature>
<name>A0AAF5I2A9_STRER</name>
<dbReference type="SUPFAM" id="SSF57903">
    <property type="entry name" value="FYVE/PHD zinc finger"/>
    <property type="match status" value="1"/>
</dbReference>